<proteinExistence type="predicted"/>
<feature type="transmembrane region" description="Helical" evidence="2">
    <location>
        <begin position="254"/>
        <end position="276"/>
    </location>
</feature>
<keyword evidence="2" id="KW-0812">Transmembrane</keyword>
<evidence type="ECO:0000256" key="1">
    <source>
        <dbReference type="SAM" id="MobiDB-lite"/>
    </source>
</evidence>
<evidence type="ECO:0000313" key="3">
    <source>
        <dbReference type="EMBL" id="KAG0554236.1"/>
    </source>
</evidence>
<sequence>MASLNGDSESGPITTSSTQRSSADPIKLWKRAVRFVTAANKFNILAGPEVTQVDQEICDHEGSSTGRNGSSNGQYAYGNPITQSPIQATPSQHSSDDLGYLRIVQGALVQQLNAFGFVLTLLATVTSVAILQPPGSFDGDGHVRPYRLLACYLLFASLSFLLACTGLFAVIVGQASLYRPGFYPVDSAGSQRLSVQKLTPKEGFDEIPTLKLIVEDNLSRVRRLKTYLGFSLAMGMTAYVCGAFAILGPGQRNLWMAVGTIGVSFVILATEGVMTWRGPALPPTSLARLQQIIH</sequence>
<protein>
    <submittedName>
        <fullName evidence="3">Uncharacterized protein</fullName>
    </submittedName>
</protein>
<evidence type="ECO:0000313" key="4">
    <source>
        <dbReference type="Proteomes" id="UP000822688"/>
    </source>
</evidence>
<reference evidence="3" key="1">
    <citation type="submission" date="2020-06" db="EMBL/GenBank/DDBJ databases">
        <title>WGS assembly of Ceratodon purpureus strain R40.</title>
        <authorList>
            <person name="Carey S.B."/>
            <person name="Jenkins J."/>
            <person name="Shu S."/>
            <person name="Lovell J.T."/>
            <person name="Sreedasyam A."/>
            <person name="Maumus F."/>
            <person name="Tiley G.P."/>
            <person name="Fernandez-Pozo N."/>
            <person name="Barry K."/>
            <person name="Chen C."/>
            <person name="Wang M."/>
            <person name="Lipzen A."/>
            <person name="Daum C."/>
            <person name="Saski C.A."/>
            <person name="Payton A.C."/>
            <person name="Mcbreen J.C."/>
            <person name="Conrad R.E."/>
            <person name="Kollar L.M."/>
            <person name="Olsson S."/>
            <person name="Huttunen S."/>
            <person name="Landis J.B."/>
            <person name="Wickett N.J."/>
            <person name="Johnson M.G."/>
            <person name="Rensing S.A."/>
            <person name="Grimwood J."/>
            <person name="Schmutz J."/>
            <person name="Mcdaniel S.F."/>
        </authorList>
    </citation>
    <scope>NUCLEOTIDE SEQUENCE</scope>
    <source>
        <strain evidence="3">R40</strain>
    </source>
</reference>
<keyword evidence="2" id="KW-0472">Membrane</keyword>
<keyword evidence="4" id="KW-1185">Reference proteome</keyword>
<feature type="transmembrane region" description="Helical" evidence="2">
    <location>
        <begin position="227"/>
        <end position="248"/>
    </location>
</feature>
<feature type="region of interest" description="Disordered" evidence="1">
    <location>
        <begin position="1"/>
        <end position="21"/>
    </location>
</feature>
<accession>A0A8T0G4M0</accession>
<gene>
    <name evidence="3" type="ORF">KC19_12G075400</name>
</gene>
<organism evidence="3 4">
    <name type="scientific">Ceratodon purpureus</name>
    <name type="common">Fire moss</name>
    <name type="synonym">Dicranum purpureum</name>
    <dbReference type="NCBI Taxonomy" id="3225"/>
    <lineage>
        <taxon>Eukaryota</taxon>
        <taxon>Viridiplantae</taxon>
        <taxon>Streptophyta</taxon>
        <taxon>Embryophyta</taxon>
        <taxon>Bryophyta</taxon>
        <taxon>Bryophytina</taxon>
        <taxon>Bryopsida</taxon>
        <taxon>Dicranidae</taxon>
        <taxon>Pseudoditrichales</taxon>
        <taxon>Ditrichaceae</taxon>
        <taxon>Ceratodon</taxon>
    </lineage>
</organism>
<feature type="transmembrane region" description="Helical" evidence="2">
    <location>
        <begin position="152"/>
        <end position="172"/>
    </location>
</feature>
<comment type="caution">
    <text evidence="3">The sequence shown here is derived from an EMBL/GenBank/DDBJ whole genome shotgun (WGS) entry which is preliminary data.</text>
</comment>
<evidence type="ECO:0000256" key="2">
    <source>
        <dbReference type="SAM" id="Phobius"/>
    </source>
</evidence>
<dbReference type="EMBL" id="CM026433">
    <property type="protein sequence ID" value="KAG0554236.1"/>
    <property type="molecule type" value="Genomic_DNA"/>
</dbReference>
<dbReference type="Proteomes" id="UP000822688">
    <property type="component" value="Chromosome 12"/>
</dbReference>
<feature type="transmembrane region" description="Helical" evidence="2">
    <location>
        <begin position="112"/>
        <end position="132"/>
    </location>
</feature>
<keyword evidence="2" id="KW-1133">Transmembrane helix</keyword>
<dbReference type="AlphaFoldDB" id="A0A8T0G4M0"/>
<name>A0A8T0G4M0_CERPU</name>